<sequence length="31" mass="3856">MIRTIIVRRNYLHYIKKYQRHDPASFCSTFP</sequence>
<comment type="caution">
    <text evidence="1">The sequence shown here is derived from an EMBL/GenBank/DDBJ whole genome shotgun (WGS) entry which is preliminary data.</text>
</comment>
<reference evidence="1 2" key="1">
    <citation type="journal article" date="2019" name="Genome Biol. Evol.">
        <title>Insights into the evolution of the New World diploid cottons (Gossypium, subgenus Houzingenia) based on genome sequencing.</title>
        <authorList>
            <person name="Grover C.E."/>
            <person name="Arick M.A. 2nd"/>
            <person name="Thrash A."/>
            <person name="Conover J.L."/>
            <person name="Sanders W.S."/>
            <person name="Peterson D.G."/>
            <person name="Frelichowski J.E."/>
            <person name="Scheffler J.A."/>
            <person name="Scheffler B.E."/>
            <person name="Wendel J.F."/>
        </authorList>
    </citation>
    <scope>NUCLEOTIDE SEQUENCE [LARGE SCALE GENOMIC DNA]</scope>
    <source>
        <strain evidence="1">27</strain>
        <tissue evidence="1">Leaf</tissue>
    </source>
</reference>
<keyword evidence="2" id="KW-1185">Reference proteome</keyword>
<evidence type="ECO:0000313" key="2">
    <source>
        <dbReference type="Proteomes" id="UP000593561"/>
    </source>
</evidence>
<dbReference type="Gene3D" id="2.40.50.1000">
    <property type="match status" value="1"/>
</dbReference>
<dbReference type="EMBL" id="JABFAC010000010">
    <property type="protein sequence ID" value="MBA0625945.1"/>
    <property type="molecule type" value="Genomic_DNA"/>
</dbReference>
<evidence type="ECO:0000313" key="1">
    <source>
        <dbReference type="EMBL" id="MBA0625945.1"/>
    </source>
</evidence>
<organism evidence="1 2">
    <name type="scientific">Gossypium davidsonii</name>
    <name type="common">Davidson's cotton</name>
    <name type="synonym">Gossypium klotzschianum subsp. davidsonii</name>
    <dbReference type="NCBI Taxonomy" id="34287"/>
    <lineage>
        <taxon>Eukaryota</taxon>
        <taxon>Viridiplantae</taxon>
        <taxon>Streptophyta</taxon>
        <taxon>Embryophyta</taxon>
        <taxon>Tracheophyta</taxon>
        <taxon>Spermatophyta</taxon>
        <taxon>Magnoliopsida</taxon>
        <taxon>eudicotyledons</taxon>
        <taxon>Gunneridae</taxon>
        <taxon>Pentapetalae</taxon>
        <taxon>rosids</taxon>
        <taxon>malvids</taxon>
        <taxon>Malvales</taxon>
        <taxon>Malvaceae</taxon>
        <taxon>Malvoideae</taxon>
        <taxon>Gossypium</taxon>
    </lineage>
</organism>
<proteinExistence type="predicted"/>
<accession>A0A7J8SJD0</accession>
<evidence type="ECO:0008006" key="3">
    <source>
        <dbReference type="Google" id="ProtNLM"/>
    </source>
</evidence>
<dbReference type="AlphaFoldDB" id="A0A7J8SJD0"/>
<name>A0A7J8SJD0_GOSDV</name>
<protein>
    <recommendedName>
        <fullName evidence="3">Ribosomal protein S17</fullName>
    </recommendedName>
</protein>
<dbReference type="Proteomes" id="UP000593561">
    <property type="component" value="Unassembled WGS sequence"/>
</dbReference>
<gene>
    <name evidence="1" type="ORF">Godav_003689</name>
</gene>